<dbReference type="Pfam" id="PF14223">
    <property type="entry name" value="Retrotran_gag_2"/>
    <property type="match status" value="1"/>
</dbReference>
<reference evidence="1 2" key="1">
    <citation type="journal article" date="2013" name="BMC Genomics">
        <title>The miniature genome of a carnivorous plant Genlisea aurea contains a low number of genes and short non-coding sequences.</title>
        <authorList>
            <person name="Leushkin E.V."/>
            <person name="Sutormin R.A."/>
            <person name="Nabieva E.R."/>
            <person name="Penin A.A."/>
            <person name="Kondrashov A.S."/>
            <person name="Logacheva M.D."/>
        </authorList>
    </citation>
    <scope>NUCLEOTIDE SEQUENCE [LARGE SCALE GENOMIC DNA]</scope>
</reference>
<evidence type="ECO:0000313" key="2">
    <source>
        <dbReference type="Proteomes" id="UP000015453"/>
    </source>
</evidence>
<gene>
    <name evidence="1" type="ORF">M569_01589</name>
</gene>
<proteinExistence type="predicted"/>
<dbReference type="EMBL" id="AUSU01000538">
    <property type="protein sequence ID" value="EPS73165.1"/>
    <property type="molecule type" value="Genomic_DNA"/>
</dbReference>
<dbReference type="PANTHER" id="PTHR47481:SF14">
    <property type="entry name" value="RETROTRANSPOSON COPIA-LIKE N-TERMINAL DOMAIN-CONTAINING PROTEIN"/>
    <property type="match status" value="1"/>
</dbReference>
<name>S8D185_9LAMI</name>
<keyword evidence="2" id="KW-1185">Reference proteome</keyword>
<comment type="caution">
    <text evidence="1">The sequence shown here is derived from an EMBL/GenBank/DDBJ whole genome shotgun (WGS) entry which is preliminary data.</text>
</comment>
<dbReference type="Proteomes" id="UP000015453">
    <property type="component" value="Unassembled WGS sequence"/>
</dbReference>
<dbReference type="OrthoDB" id="1727805at2759"/>
<organism evidence="1 2">
    <name type="scientific">Genlisea aurea</name>
    <dbReference type="NCBI Taxonomy" id="192259"/>
    <lineage>
        <taxon>Eukaryota</taxon>
        <taxon>Viridiplantae</taxon>
        <taxon>Streptophyta</taxon>
        <taxon>Embryophyta</taxon>
        <taxon>Tracheophyta</taxon>
        <taxon>Spermatophyta</taxon>
        <taxon>Magnoliopsida</taxon>
        <taxon>eudicotyledons</taxon>
        <taxon>Gunneridae</taxon>
        <taxon>Pentapetalae</taxon>
        <taxon>asterids</taxon>
        <taxon>lamiids</taxon>
        <taxon>Lamiales</taxon>
        <taxon>Lentibulariaceae</taxon>
        <taxon>Genlisea</taxon>
    </lineage>
</organism>
<protein>
    <submittedName>
        <fullName evidence="1">Uncharacterized protein</fullName>
    </submittedName>
</protein>
<dbReference type="AlphaFoldDB" id="S8D185"/>
<sequence>MSVANVGILNTNNYTFWKCQMESLLVCKDLWPVIEYETRPEKISQDEWNTMNAKAVATMKLQIGESLLQHVVDLRDAKAVWNKLAATLQPSNGQNLAFLIRQFANLKYKDGTSMSEHLAKFKELKLMEIYSEQPIYIPIRKIP</sequence>
<accession>S8D185</accession>
<dbReference type="PANTHER" id="PTHR47481">
    <property type="match status" value="1"/>
</dbReference>
<evidence type="ECO:0000313" key="1">
    <source>
        <dbReference type="EMBL" id="EPS73165.1"/>
    </source>
</evidence>